<evidence type="ECO:0000313" key="2">
    <source>
        <dbReference type="Proteomes" id="UP000257014"/>
    </source>
</evidence>
<accession>A0A3E0K122</accession>
<dbReference type="EMBL" id="QEWE01000024">
    <property type="protein sequence ID" value="REJ26645.1"/>
    <property type="molecule type" value="Genomic_DNA"/>
</dbReference>
<dbReference type="Proteomes" id="UP000257014">
    <property type="component" value="Unassembled WGS sequence"/>
</dbReference>
<gene>
    <name evidence="1" type="ORF">C6P37_13105</name>
</gene>
<reference evidence="1 2" key="1">
    <citation type="submission" date="2018-03" db="EMBL/GenBank/DDBJ databases">
        <authorList>
            <person name="Keele B.F."/>
        </authorList>
    </citation>
    <scope>NUCLEOTIDE SEQUENCE [LARGE SCALE GENOMIC DNA]</scope>
    <source>
        <strain evidence="1">ZCTH4_d</strain>
    </source>
</reference>
<name>A0A3E0K122_9BACI</name>
<organism evidence="1 2">
    <name type="scientific">Caldibacillus debilis</name>
    <dbReference type="NCBI Taxonomy" id="301148"/>
    <lineage>
        <taxon>Bacteria</taxon>
        <taxon>Bacillati</taxon>
        <taxon>Bacillota</taxon>
        <taxon>Bacilli</taxon>
        <taxon>Bacillales</taxon>
        <taxon>Bacillaceae</taxon>
        <taxon>Caldibacillus</taxon>
    </lineage>
</organism>
<proteinExistence type="predicted"/>
<dbReference type="AlphaFoldDB" id="A0A3E0K122"/>
<evidence type="ECO:0000313" key="1">
    <source>
        <dbReference type="EMBL" id="REJ26645.1"/>
    </source>
</evidence>
<sequence>MFLIHSFRRFLPENPAPLFSGGCGEAVRANHPFLPFFQPVVLAGLAGIRTICPPREEPPVPGFAKDSMFITHVSFPPDQDIRPFPSSSSPRAFSLRRFFLKRKETLNSPA</sequence>
<protein>
    <submittedName>
        <fullName evidence="1">Uncharacterized protein</fullName>
    </submittedName>
</protein>
<comment type="caution">
    <text evidence="1">The sequence shown here is derived from an EMBL/GenBank/DDBJ whole genome shotgun (WGS) entry which is preliminary data.</text>
</comment>